<dbReference type="EMBL" id="GBXM01092511">
    <property type="protein sequence ID" value="JAH16066.1"/>
    <property type="molecule type" value="Transcribed_RNA"/>
</dbReference>
<reference evidence="1" key="2">
    <citation type="journal article" date="2015" name="Fish Shellfish Immunol.">
        <title>Early steps in the European eel (Anguilla anguilla)-Vibrio vulnificus interaction in the gills: Role of the RtxA13 toxin.</title>
        <authorList>
            <person name="Callol A."/>
            <person name="Pajuelo D."/>
            <person name="Ebbesson L."/>
            <person name="Teles M."/>
            <person name="MacKenzie S."/>
            <person name="Amaro C."/>
        </authorList>
    </citation>
    <scope>NUCLEOTIDE SEQUENCE</scope>
</reference>
<sequence>MMAGQGKSEEEFLDVINDLFWHSMSISLQEGNQFWIWCYVKGDTGVI</sequence>
<dbReference type="AlphaFoldDB" id="A0A0E9QGQ4"/>
<name>A0A0E9QGQ4_ANGAN</name>
<evidence type="ECO:0000313" key="1">
    <source>
        <dbReference type="EMBL" id="JAH16066.1"/>
    </source>
</evidence>
<organism evidence="1">
    <name type="scientific">Anguilla anguilla</name>
    <name type="common">European freshwater eel</name>
    <name type="synonym">Muraena anguilla</name>
    <dbReference type="NCBI Taxonomy" id="7936"/>
    <lineage>
        <taxon>Eukaryota</taxon>
        <taxon>Metazoa</taxon>
        <taxon>Chordata</taxon>
        <taxon>Craniata</taxon>
        <taxon>Vertebrata</taxon>
        <taxon>Euteleostomi</taxon>
        <taxon>Actinopterygii</taxon>
        <taxon>Neopterygii</taxon>
        <taxon>Teleostei</taxon>
        <taxon>Anguilliformes</taxon>
        <taxon>Anguillidae</taxon>
        <taxon>Anguilla</taxon>
    </lineage>
</organism>
<proteinExistence type="predicted"/>
<accession>A0A0E9QGQ4</accession>
<protein>
    <submittedName>
        <fullName evidence="1">Uncharacterized protein</fullName>
    </submittedName>
</protein>
<reference evidence="1" key="1">
    <citation type="submission" date="2014-11" db="EMBL/GenBank/DDBJ databases">
        <authorList>
            <person name="Amaro Gonzalez C."/>
        </authorList>
    </citation>
    <scope>NUCLEOTIDE SEQUENCE</scope>
</reference>